<feature type="domain" description="Ints3-like C-terminal" evidence="8">
    <location>
        <begin position="524"/>
        <end position="807"/>
    </location>
</feature>
<feature type="region of interest" description="Disordered" evidence="6">
    <location>
        <begin position="864"/>
        <end position="891"/>
    </location>
</feature>
<evidence type="ECO:0000313" key="9">
    <source>
        <dbReference type="EMBL" id="RCI05143.1"/>
    </source>
</evidence>
<feature type="domain" description="Integrator complex subunit 3 N-terminal" evidence="7">
    <location>
        <begin position="64"/>
        <end position="269"/>
    </location>
</feature>
<comment type="subcellular location">
    <subcellularLocation>
        <location evidence="2">Cytoplasm</location>
    </subcellularLocation>
    <subcellularLocation>
        <location evidence="1">Nucleus</location>
    </subcellularLocation>
</comment>
<evidence type="ECO:0000256" key="2">
    <source>
        <dbReference type="ARBA" id="ARBA00004496"/>
    </source>
</evidence>
<dbReference type="PANTHER" id="PTHR13587:SF7">
    <property type="entry name" value="INTEGRATOR COMPLEX SUBUNIT 3"/>
    <property type="match status" value="1"/>
</dbReference>
<dbReference type="PANTHER" id="PTHR13587">
    <property type="entry name" value="INTEGRATOR COMPLEX SUBUNIT 3"/>
    <property type="match status" value="1"/>
</dbReference>
<keyword evidence="4" id="KW-0963">Cytoplasm</keyword>
<comment type="caution">
    <text evidence="9">The sequence shown here is derived from an EMBL/GenBank/DDBJ whole genome shotgun (WGS) entry which is preliminary data.</text>
</comment>
<protein>
    <submittedName>
        <fullName evidence="9">Integrator complex subunit 3</fullName>
    </submittedName>
</protein>
<dbReference type="Pfam" id="PF10189">
    <property type="entry name" value="Ints3_N"/>
    <property type="match status" value="1"/>
</dbReference>
<dbReference type="InterPro" id="IPR056518">
    <property type="entry name" value="HEAT_Ints3_C"/>
</dbReference>
<evidence type="ECO:0000313" key="10">
    <source>
        <dbReference type="Proteomes" id="UP000253551"/>
    </source>
</evidence>
<dbReference type="Proteomes" id="UP000253551">
    <property type="component" value="Unassembled WGS sequence"/>
</dbReference>
<organism evidence="9 10">
    <name type="scientific">Rhizopus stolonifer</name>
    <name type="common">Rhizopus nigricans</name>
    <dbReference type="NCBI Taxonomy" id="4846"/>
    <lineage>
        <taxon>Eukaryota</taxon>
        <taxon>Fungi</taxon>
        <taxon>Fungi incertae sedis</taxon>
        <taxon>Mucoromycota</taxon>
        <taxon>Mucoromycotina</taxon>
        <taxon>Mucoromycetes</taxon>
        <taxon>Mucorales</taxon>
        <taxon>Mucorineae</taxon>
        <taxon>Rhizopodaceae</taxon>
        <taxon>Rhizopus</taxon>
    </lineage>
</organism>
<evidence type="ECO:0000256" key="3">
    <source>
        <dbReference type="ARBA" id="ARBA00006130"/>
    </source>
</evidence>
<dbReference type="InterPro" id="IPR019333">
    <property type="entry name" value="INTS3_N"/>
</dbReference>
<reference evidence="9 10" key="1">
    <citation type="journal article" date="2018" name="G3 (Bethesda)">
        <title>Phylogenetic and Phylogenomic Definition of Rhizopus Species.</title>
        <authorList>
            <person name="Gryganskyi A.P."/>
            <person name="Golan J."/>
            <person name="Dolatabadi S."/>
            <person name="Mondo S."/>
            <person name="Robb S."/>
            <person name="Idnurm A."/>
            <person name="Muszewska A."/>
            <person name="Steczkiewicz K."/>
            <person name="Masonjones S."/>
            <person name="Liao H.L."/>
            <person name="Gajdeczka M.T."/>
            <person name="Anike F."/>
            <person name="Vuek A."/>
            <person name="Anishchenko I.M."/>
            <person name="Voigt K."/>
            <person name="de Hoog G.S."/>
            <person name="Smith M.E."/>
            <person name="Heitman J."/>
            <person name="Vilgalys R."/>
            <person name="Stajich J.E."/>
        </authorList>
    </citation>
    <scope>NUCLEOTIDE SEQUENCE [LARGE SCALE GENOMIC DNA]</scope>
    <source>
        <strain evidence="9 10">LSU 92-RS-03</strain>
    </source>
</reference>
<proteinExistence type="inferred from homology"/>
<gene>
    <name evidence="9" type="primary">INTS3_2</name>
    <name evidence="9" type="ORF">CU098_011793</name>
</gene>
<dbReference type="EMBL" id="PJQM01000468">
    <property type="protein sequence ID" value="RCI05143.1"/>
    <property type="molecule type" value="Genomic_DNA"/>
</dbReference>
<keyword evidence="5" id="KW-0539">Nucleus</keyword>
<evidence type="ECO:0000259" key="8">
    <source>
        <dbReference type="Pfam" id="PF24566"/>
    </source>
</evidence>
<dbReference type="GO" id="GO:0005737">
    <property type="term" value="C:cytoplasm"/>
    <property type="evidence" value="ECO:0007669"/>
    <property type="project" value="UniProtKB-SubCell"/>
</dbReference>
<dbReference type="STRING" id="4846.A0A367KSF9"/>
<sequence>MLESTSKIYDLSAIDADDELDSDLARLYAKHQETAKNKSEIEFHNFLQEKSSQNKKEYNDVVSALLYGIDVLLLQPTPKEFLRCRLTPDMEHKLLYIVQTLKISMYQRNLNWFIQRFLSTPEMEPHYVDVVRYLVAGWYPSNQILQSDIVPRYVVIGSMIRSVKSSTVASNIKLALIFDWLFFTPTDNIMFIEPAMLLMERSAERYPYITGILMDFLKQTVDGYYPPMKEYIAKCVSCGMKVMLSKGVIRSLLPLYKCPSLDPTTREYMYLLFSEFLKDDPSLSALPMPSMPKSVTLQPANTQVESGHTRIKPTKQPSMDNDIDVDEFLYGESENKNTVAKRMENLEVKDEDEVMTDALDVTPVEATVADAVLTTSSEIEANVPEKELQNEMVVKDEDVENMEESDDEELEGLGDEEGLQSNQSYWIFGDSLKKFKEACISLISAQKNKNEEEYALQLLVTKRSVRDIIAVFLKMAIPAEVLEQTIGSHIRNMIYLNRYTFMFAQTTEKGKHEMSEEAILADPSKDVFDLLMNTVWDWLEKETESEKLIKLLSCIAQSSKKKSRRHLIGMRWWSFVSRQIEQLGSEKWFPNVVSRYETYVMHVHTKEGSKDDVEHFFGEYLMNDLQSLAEQNVMYFNNLIPQLYRHLPKTLVGNLDILKLALIMLLPDTLGQIVCDLHIGSIRIFGDKLTPAFIKASLKVPSYETMCFWQLLAAELQGREEPIEKFFSQPQIVEVLRTQFKPEIAPALLTIITSVKPTSTLLYNIVSIVPENAGVANSQAKLMFALLQHWSARPDDLFETALLDVVNEMVDQIEDEETESIESFVNAFVLWWNQKTMTESFKSNKKAWSNIAKLGTSMGITCPKEWTRDSHKKKRSRISSSDEDNGEDEDK</sequence>
<dbReference type="AlphaFoldDB" id="A0A367KSF9"/>
<evidence type="ECO:0000256" key="5">
    <source>
        <dbReference type="ARBA" id="ARBA00023242"/>
    </source>
</evidence>
<feature type="region of interest" description="Disordered" evidence="6">
    <location>
        <begin position="303"/>
        <end position="322"/>
    </location>
</feature>
<dbReference type="OrthoDB" id="2021145at2759"/>
<dbReference type="InterPro" id="IPR045334">
    <property type="entry name" value="INTS3"/>
</dbReference>
<name>A0A367KSF9_RHIST</name>
<evidence type="ECO:0000256" key="1">
    <source>
        <dbReference type="ARBA" id="ARBA00004123"/>
    </source>
</evidence>
<dbReference type="Pfam" id="PF24566">
    <property type="entry name" value="HEAT_Ints3_C"/>
    <property type="match status" value="1"/>
</dbReference>
<keyword evidence="10" id="KW-1185">Reference proteome</keyword>
<evidence type="ECO:0000259" key="7">
    <source>
        <dbReference type="Pfam" id="PF10189"/>
    </source>
</evidence>
<evidence type="ECO:0000256" key="4">
    <source>
        <dbReference type="ARBA" id="ARBA00022490"/>
    </source>
</evidence>
<feature type="compositionally biased region" description="Acidic residues" evidence="6">
    <location>
        <begin position="881"/>
        <end position="891"/>
    </location>
</feature>
<accession>A0A367KSF9</accession>
<comment type="similarity">
    <text evidence="3">Belongs to the Integrator subunit 3 family.</text>
</comment>
<dbReference type="GO" id="GO:0005634">
    <property type="term" value="C:nucleus"/>
    <property type="evidence" value="ECO:0007669"/>
    <property type="project" value="UniProtKB-SubCell"/>
</dbReference>
<evidence type="ECO:0000256" key="6">
    <source>
        <dbReference type="SAM" id="MobiDB-lite"/>
    </source>
</evidence>